<evidence type="ECO:0000313" key="2">
    <source>
        <dbReference type="Proteomes" id="UP000178276"/>
    </source>
</evidence>
<protein>
    <submittedName>
        <fullName evidence="1">Uncharacterized protein</fullName>
    </submittedName>
</protein>
<dbReference type="STRING" id="1798331.A2W57_01865"/>
<sequence length="272" mass="31393">MSEIVLPNGYSGAILIPRGRPTFLGTAWGVKKRSKALEVLKKSNPFGLTQEDLARLALRKLLRADKVKGDLTWDEVLRWAEKYFQRTKEDAYNFIGGSFDPIDFSKARADGRPNAFARRCLYRELDEEFFKEGSNPQFSLEYLFTLIRKSFGEGGGRYEENFYLLHFAGELKEDGCPDETDAPEIIPMTSLYPEKFAKKSAFVLRMFLRNMVEERKLREYEAPLRHISRVFGESLQGFKFEIRNKESALDISAEPQTWEALAQAKDFVPMQK</sequence>
<reference evidence="1 2" key="1">
    <citation type="journal article" date="2016" name="Nat. Commun.">
        <title>Thousands of microbial genomes shed light on interconnected biogeochemical processes in an aquifer system.</title>
        <authorList>
            <person name="Anantharaman K."/>
            <person name="Brown C.T."/>
            <person name="Hug L.A."/>
            <person name="Sharon I."/>
            <person name="Castelle C.J."/>
            <person name="Probst A.J."/>
            <person name="Thomas B.C."/>
            <person name="Singh A."/>
            <person name="Wilkins M.J."/>
            <person name="Karaoz U."/>
            <person name="Brodie E.L."/>
            <person name="Williams K.H."/>
            <person name="Hubbard S.S."/>
            <person name="Banfield J.F."/>
        </authorList>
    </citation>
    <scope>NUCLEOTIDE SEQUENCE [LARGE SCALE GENOMIC DNA]</scope>
</reference>
<accession>A0A1F5WFR8</accession>
<evidence type="ECO:0000313" key="1">
    <source>
        <dbReference type="EMBL" id="OGF74151.1"/>
    </source>
</evidence>
<name>A0A1F5WFR8_9BACT</name>
<comment type="caution">
    <text evidence="1">The sequence shown here is derived from an EMBL/GenBank/DDBJ whole genome shotgun (WGS) entry which is preliminary data.</text>
</comment>
<dbReference type="Proteomes" id="UP000178276">
    <property type="component" value="Unassembled WGS sequence"/>
</dbReference>
<gene>
    <name evidence="1" type="ORF">A2W57_01865</name>
</gene>
<dbReference type="EMBL" id="MFHJ01000015">
    <property type="protein sequence ID" value="OGF74151.1"/>
    <property type="molecule type" value="Genomic_DNA"/>
</dbReference>
<proteinExistence type="predicted"/>
<organism evidence="1 2">
    <name type="scientific">Candidatus Giovannonibacteria bacterium RIFCSPHIGHO2_02_43_16</name>
    <dbReference type="NCBI Taxonomy" id="1798331"/>
    <lineage>
        <taxon>Bacteria</taxon>
        <taxon>Candidatus Giovannoniibacteriota</taxon>
    </lineage>
</organism>
<dbReference type="AlphaFoldDB" id="A0A1F5WFR8"/>